<organism evidence="2">
    <name type="scientific">Solanum lycopersicum</name>
    <name type="common">Tomato</name>
    <name type="synonym">Lycopersicon esculentum</name>
    <dbReference type="NCBI Taxonomy" id="4081"/>
    <lineage>
        <taxon>Eukaryota</taxon>
        <taxon>Viridiplantae</taxon>
        <taxon>Streptophyta</taxon>
        <taxon>Embryophyta</taxon>
        <taxon>Tracheophyta</taxon>
        <taxon>Spermatophyta</taxon>
        <taxon>Magnoliopsida</taxon>
        <taxon>eudicotyledons</taxon>
        <taxon>Gunneridae</taxon>
        <taxon>Pentapetalae</taxon>
        <taxon>asterids</taxon>
        <taxon>lamiids</taxon>
        <taxon>Solanales</taxon>
        <taxon>Solanaceae</taxon>
        <taxon>Solanoideae</taxon>
        <taxon>Solaneae</taxon>
        <taxon>Solanum</taxon>
        <taxon>Solanum subgen. Lycopersicon</taxon>
    </lineage>
</organism>
<dbReference type="PANTHER" id="PTHR11439">
    <property type="entry name" value="GAG-POL-RELATED RETROTRANSPOSON"/>
    <property type="match status" value="1"/>
</dbReference>
<dbReference type="Proteomes" id="UP000004994">
    <property type="component" value="Chromosome 1"/>
</dbReference>
<dbReference type="PANTHER" id="PTHR11439:SF444">
    <property type="entry name" value="HELICASE ATP-BINDING DOMAIN-CONTAINING PROTEIN"/>
    <property type="match status" value="1"/>
</dbReference>
<dbReference type="EnsemblPlants" id="Solyc01g067404.1.1">
    <property type="protein sequence ID" value="Solyc01g067404.1.1"/>
    <property type="gene ID" value="Solyc01g067404.1"/>
</dbReference>
<keyword evidence="3" id="KW-1185">Reference proteome</keyword>
<name>A0A3Q7EZR4_SOLLC</name>
<feature type="compositionally biased region" description="Polar residues" evidence="1">
    <location>
        <begin position="1"/>
        <end position="15"/>
    </location>
</feature>
<dbReference type="SUPFAM" id="SSF56672">
    <property type="entry name" value="DNA/RNA polymerases"/>
    <property type="match status" value="1"/>
</dbReference>
<feature type="region of interest" description="Disordered" evidence="1">
    <location>
        <begin position="1"/>
        <end position="23"/>
    </location>
</feature>
<evidence type="ECO:0000313" key="3">
    <source>
        <dbReference type="Proteomes" id="UP000004994"/>
    </source>
</evidence>
<dbReference type="STRING" id="4081.A0A3Q7EZR4"/>
<evidence type="ECO:0008006" key="4">
    <source>
        <dbReference type="Google" id="ProtNLM"/>
    </source>
</evidence>
<reference evidence="2" key="1">
    <citation type="journal article" date="2012" name="Nature">
        <title>The tomato genome sequence provides insights into fleshy fruit evolution.</title>
        <authorList>
            <consortium name="Tomato Genome Consortium"/>
        </authorList>
    </citation>
    <scope>NUCLEOTIDE SEQUENCE [LARGE SCALE GENOMIC DNA]</scope>
    <source>
        <strain evidence="2">cv. Heinz 1706</strain>
    </source>
</reference>
<protein>
    <recommendedName>
        <fullName evidence="4">Reverse transcriptase Ty1/copia-type domain-containing protein</fullName>
    </recommendedName>
</protein>
<evidence type="ECO:0000313" key="2">
    <source>
        <dbReference type="EnsemblPlants" id="Solyc01g067404.1.1"/>
    </source>
</evidence>
<dbReference type="Gramene" id="Solyc01g067404.1.1">
    <property type="protein sequence ID" value="Solyc01g067404.1.1"/>
    <property type="gene ID" value="Solyc01g067404.1"/>
</dbReference>
<dbReference type="InterPro" id="IPR043502">
    <property type="entry name" value="DNA/RNA_pol_sf"/>
</dbReference>
<dbReference type="AlphaFoldDB" id="A0A3Q7EZR4"/>
<evidence type="ECO:0000256" key="1">
    <source>
        <dbReference type="SAM" id="MobiDB-lite"/>
    </source>
</evidence>
<sequence>MSNRMQSFASSNSGHSTGVGSSQSFFSGNGNNGGFRQRCTWPVIVHPEQYSQILHMINKGKDVDNVANVATTSTSGTLTTFMPSTSSYNWIIDTGASNHMVHHLDLLTKCTSSGINLPTGGQALISHIVLTVTNDFVHQSSSIALDVPTTTFGPHEQSQVSECVPDTALRRKDLQNRFEMKDLGDLKYFLGIKFSKIADSILMNQRMYELGLAGCKPVATPLEFNNNLTSNLFDECTGIKSNAEDKLLEDYSKYQRLIGRLLYSTMTKPDISFMVQVLSQYMHVPKHMEAALRVVRYVKGTIGLGLFMPNKKESKLVVFCDFDWGAYVETRKAVTGYIIKFGDAVISWK</sequence>
<reference evidence="2" key="2">
    <citation type="submission" date="2019-01" db="UniProtKB">
        <authorList>
            <consortium name="EnsemblPlants"/>
        </authorList>
    </citation>
    <scope>IDENTIFICATION</scope>
    <source>
        <strain evidence="2">cv. Heinz 1706</strain>
    </source>
</reference>
<dbReference type="InParanoid" id="A0A3Q7EZR4"/>
<accession>A0A3Q7EZR4</accession>
<proteinExistence type="predicted"/>